<keyword evidence="4" id="KW-1185">Reference proteome</keyword>
<dbReference type="EMBL" id="FRBR01000014">
    <property type="protein sequence ID" value="SHM32990.1"/>
    <property type="molecule type" value="Genomic_DNA"/>
</dbReference>
<dbReference type="RefSeq" id="WP_308424337.1">
    <property type="nucleotide sequence ID" value="NZ_BMLR01000014.1"/>
</dbReference>
<reference evidence="3 4" key="1">
    <citation type="submission" date="2016-11" db="EMBL/GenBank/DDBJ databases">
        <authorList>
            <person name="Jaros S."/>
            <person name="Januszkiewicz K."/>
            <person name="Wedrychowicz H."/>
        </authorList>
    </citation>
    <scope>NUCLEOTIDE SEQUENCE [LARGE SCALE GENOMIC DNA]</scope>
    <source>
        <strain evidence="3 4">DSM 29589</strain>
    </source>
</reference>
<gene>
    <name evidence="3" type="ORF">SAMN05444398_1143</name>
</gene>
<evidence type="ECO:0000313" key="3">
    <source>
        <dbReference type="EMBL" id="SHM32990.1"/>
    </source>
</evidence>
<dbReference type="AlphaFoldDB" id="A0A1M7HX02"/>
<feature type="region of interest" description="Disordered" evidence="1">
    <location>
        <begin position="1"/>
        <end position="23"/>
    </location>
</feature>
<protein>
    <submittedName>
        <fullName evidence="3">Rod binding protein</fullName>
    </submittedName>
</protein>
<evidence type="ECO:0000313" key="4">
    <source>
        <dbReference type="Proteomes" id="UP000183974"/>
    </source>
</evidence>
<sequence>MTDFLPLPPPGPKTTTQAHDSTAMAAARKLEASFLAEMLKSTGLGEQKNSFSGNAGEDQFASFHRQAIADRMVESGGIGLAEMFCKSMMEKSDD</sequence>
<accession>A0A1M7HX02</accession>
<organism evidence="3 4">
    <name type="scientific">Roseovarius pacificus</name>
    <dbReference type="NCBI Taxonomy" id="337701"/>
    <lineage>
        <taxon>Bacteria</taxon>
        <taxon>Pseudomonadati</taxon>
        <taxon>Pseudomonadota</taxon>
        <taxon>Alphaproteobacteria</taxon>
        <taxon>Rhodobacterales</taxon>
        <taxon>Roseobacteraceae</taxon>
        <taxon>Roseovarius</taxon>
    </lineage>
</organism>
<name>A0A1M7HX02_9RHOB</name>
<proteinExistence type="predicted"/>
<evidence type="ECO:0000259" key="2">
    <source>
        <dbReference type="Pfam" id="PF10135"/>
    </source>
</evidence>
<feature type="compositionally biased region" description="Pro residues" evidence="1">
    <location>
        <begin position="1"/>
        <end position="12"/>
    </location>
</feature>
<dbReference type="InterPro" id="IPR019301">
    <property type="entry name" value="Flagellar_prot_FlgJ_N"/>
</dbReference>
<dbReference type="Pfam" id="PF10135">
    <property type="entry name" value="Rod-binding"/>
    <property type="match status" value="1"/>
</dbReference>
<evidence type="ECO:0000256" key="1">
    <source>
        <dbReference type="SAM" id="MobiDB-lite"/>
    </source>
</evidence>
<dbReference type="STRING" id="337701.SAMN05444398_1143"/>
<feature type="domain" description="Flagellar protein FlgJ N-terminal" evidence="2">
    <location>
        <begin position="38"/>
        <end position="83"/>
    </location>
</feature>
<dbReference type="Proteomes" id="UP000183974">
    <property type="component" value="Unassembled WGS sequence"/>
</dbReference>